<sequence>MNLCLKVNMSMTQLFTKANCLKASVSDFFNWGYSRDNRENVGVREMKEKGLRGMRKVMIGRRYFCHCNRRFVIFADDMEGVVEPLRVAGFSLEGLRRRIGLSHTQQSE</sequence>
<gene>
    <name evidence="1" type="primary">Vigan.06G255900</name>
    <name evidence="1" type="ORF">VIGAN_06255900</name>
</gene>
<organism evidence="1 2">
    <name type="scientific">Vigna angularis var. angularis</name>
    <dbReference type="NCBI Taxonomy" id="157739"/>
    <lineage>
        <taxon>Eukaryota</taxon>
        <taxon>Viridiplantae</taxon>
        <taxon>Streptophyta</taxon>
        <taxon>Embryophyta</taxon>
        <taxon>Tracheophyta</taxon>
        <taxon>Spermatophyta</taxon>
        <taxon>Magnoliopsida</taxon>
        <taxon>eudicotyledons</taxon>
        <taxon>Gunneridae</taxon>
        <taxon>Pentapetalae</taxon>
        <taxon>rosids</taxon>
        <taxon>fabids</taxon>
        <taxon>Fabales</taxon>
        <taxon>Fabaceae</taxon>
        <taxon>Papilionoideae</taxon>
        <taxon>50 kb inversion clade</taxon>
        <taxon>NPAAA clade</taxon>
        <taxon>indigoferoid/millettioid clade</taxon>
        <taxon>Phaseoleae</taxon>
        <taxon>Vigna</taxon>
    </lineage>
</organism>
<dbReference type="Proteomes" id="UP000291084">
    <property type="component" value="Chromosome 6"/>
</dbReference>
<dbReference type="EMBL" id="AP015039">
    <property type="protein sequence ID" value="BAT91243.1"/>
    <property type="molecule type" value="Genomic_DNA"/>
</dbReference>
<name>A0A0S3SEM4_PHAAN</name>
<reference evidence="1 2" key="1">
    <citation type="journal article" date="2015" name="Sci. Rep.">
        <title>The power of single molecule real-time sequencing technology in the de novo assembly of a eukaryotic genome.</title>
        <authorList>
            <person name="Sakai H."/>
            <person name="Naito K."/>
            <person name="Ogiso-Tanaka E."/>
            <person name="Takahashi Y."/>
            <person name="Iseki K."/>
            <person name="Muto C."/>
            <person name="Satou K."/>
            <person name="Teruya K."/>
            <person name="Shiroma A."/>
            <person name="Shimoji M."/>
            <person name="Hirano T."/>
            <person name="Itoh T."/>
            <person name="Kaga A."/>
            <person name="Tomooka N."/>
        </authorList>
    </citation>
    <scope>NUCLEOTIDE SEQUENCE [LARGE SCALE GENOMIC DNA]</scope>
    <source>
        <strain evidence="2">cv. Shumari</strain>
    </source>
</reference>
<evidence type="ECO:0000313" key="2">
    <source>
        <dbReference type="Proteomes" id="UP000291084"/>
    </source>
</evidence>
<evidence type="ECO:0000313" key="1">
    <source>
        <dbReference type="EMBL" id="BAT91243.1"/>
    </source>
</evidence>
<proteinExistence type="predicted"/>
<dbReference type="AlphaFoldDB" id="A0A0S3SEM4"/>
<protein>
    <submittedName>
        <fullName evidence="1">Uncharacterized protein</fullName>
    </submittedName>
</protein>
<accession>A0A0S3SEM4</accession>
<keyword evidence="2" id="KW-1185">Reference proteome</keyword>